<evidence type="ECO:0000313" key="1">
    <source>
        <dbReference type="EMBL" id="MET4634955.1"/>
    </source>
</evidence>
<accession>A0ABV2R102</accession>
<organism evidence="1 2">
    <name type="scientific">Kaistia defluvii</name>
    <dbReference type="NCBI Taxonomy" id="410841"/>
    <lineage>
        <taxon>Bacteria</taxon>
        <taxon>Pseudomonadati</taxon>
        <taxon>Pseudomonadota</taxon>
        <taxon>Alphaproteobacteria</taxon>
        <taxon>Hyphomicrobiales</taxon>
        <taxon>Kaistiaceae</taxon>
        <taxon>Kaistia</taxon>
    </lineage>
</organism>
<reference evidence="1 2" key="1">
    <citation type="submission" date="2024-06" db="EMBL/GenBank/DDBJ databases">
        <title>Sorghum-associated microbial communities from plants grown in Nebraska, USA.</title>
        <authorList>
            <person name="Schachtman D."/>
        </authorList>
    </citation>
    <scope>NUCLEOTIDE SEQUENCE [LARGE SCALE GENOMIC DNA]</scope>
    <source>
        <strain evidence="1 2">3207</strain>
    </source>
</reference>
<evidence type="ECO:0000313" key="2">
    <source>
        <dbReference type="Proteomes" id="UP001549321"/>
    </source>
</evidence>
<dbReference type="Proteomes" id="UP001549321">
    <property type="component" value="Unassembled WGS sequence"/>
</dbReference>
<keyword evidence="2" id="KW-1185">Reference proteome</keyword>
<proteinExistence type="predicted"/>
<dbReference type="EMBL" id="JBEPSM010000002">
    <property type="protein sequence ID" value="MET4634955.1"/>
    <property type="molecule type" value="Genomic_DNA"/>
</dbReference>
<protein>
    <recommendedName>
        <fullName evidence="3">DUF2188 domain-containing protein</fullName>
    </recommendedName>
</protein>
<comment type="caution">
    <text evidence="1">The sequence shown here is derived from an EMBL/GenBank/DDBJ whole genome shotgun (WGS) entry which is preliminary data.</text>
</comment>
<sequence>MEKLTIALAPKGEGWIVEHRDANDVIYLTKEAALQGAIAVIETAMAEGLEIHLNIPGGSGRFD</sequence>
<dbReference type="RefSeq" id="WP_354552080.1">
    <property type="nucleotide sequence ID" value="NZ_JBEPSM010000002.1"/>
</dbReference>
<evidence type="ECO:0008006" key="3">
    <source>
        <dbReference type="Google" id="ProtNLM"/>
    </source>
</evidence>
<name>A0ABV2R102_9HYPH</name>
<gene>
    <name evidence="1" type="ORF">ABIE08_002901</name>
</gene>